<evidence type="ECO:0000313" key="2">
    <source>
        <dbReference type="EMBL" id="CAE0687040.1"/>
    </source>
</evidence>
<reference evidence="3" key="2">
    <citation type="submission" date="2021-11" db="EMBL/GenBank/DDBJ databases">
        <authorList>
            <consortium name="Genoscope - CEA"/>
            <person name="William W."/>
        </authorList>
    </citation>
    <scope>NUCLEOTIDE SEQUENCE</scope>
</reference>
<feature type="compositionally biased region" description="Basic residues" evidence="1">
    <location>
        <begin position="243"/>
        <end position="253"/>
    </location>
</feature>
<dbReference type="Proteomes" id="UP000789595">
    <property type="component" value="Unassembled WGS sequence"/>
</dbReference>
<sequence>MDGEHFLQVVSRRLGLAPPMHLSKTPAARDLHAIAELLAARAPLGVALVLDAASQHLGGLVLDARHRVCADAFTPRSVRQELRAAGSEAAAAEAVANVAVEAMAEARFRHGPAARVAVLVLRVGEYDVIAAVEGVAAVPRPVAPPASSDTRELVLWRPTPTTQPPRTRWTIPVAPVELPPPPPPAAVTPPSSRALTPVRAKRRFVDGDGDARASKRPMRSCVNRFFASAPGKRSRSRSPSPSPRKRRLSAMSP</sequence>
<dbReference type="EMBL" id="HBIW01002946">
    <property type="protein sequence ID" value="CAE0687040.1"/>
    <property type="molecule type" value="Transcribed_RNA"/>
</dbReference>
<evidence type="ECO:0000256" key="1">
    <source>
        <dbReference type="SAM" id="MobiDB-lite"/>
    </source>
</evidence>
<dbReference type="AlphaFoldDB" id="A0A7S3ZLT8"/>
<name>A0A7S3ZLT8_9STRA</name>
<organism evidence="2">
    <name type="scientific">Pelagomonas calceolata</name>
    <dbReference type="NCBI Taxonomy" id="35677"/>
    <lineage>
        <taxon>Eukaryota</taxon>
        <taxon>Sar</taxon>
        <taxon>Stramenopiles</taxon>
        <taxon>Ochrophyta</taxon>
        <taxon>Pelagophyceae</taxon>
        <taxon>Pelagomonadales</taxon>
        <taxon>Pelagomonadaceae</taxon>
        <taxon>Pelagomonas</taxon>
    </lineage>
</organism>
<accession>A0A7S3ZLT8</accession>
<reference evidence="2" key="1">
    <citation type="submission" date="2021-01" db="EMBL/GenBank/DDBJ databases">
        <authorList>
            <person name="Corre E."/>
            <person name="Pelletier E."/>
            <person name="Niang G."/>
            <person name="Scheremetjew M."/>
            <person name="Finn R."/>
            <person name="Kale V."/>
            <person name="Holt S."/>
            <person name="Cochrane G."/>
            <person name="Meng A."/>
            <person name="Brown T."/>
            <person name="Cohen L."/>
        </authorList>
    </citation>
    <scope>NUCLEOTIDE SEQUENCE</scope>
    <source>
        <strain evidence="2">CCMP1756</strain>
    </source>
</reference>
<feature type="compositionally biased region" description="Basic and acidic residues" evidence="1">
    <location>
        <begin position="203"/>
        <end position="213"/>
    </location>
</feature>
<gene>
    <name evidence="2" type="ORF">PCAL00307_LOCUS2474</name>
    <name evidence="3" type="ORF">PECAL_5P18920</name>
</gene>
<proteinExistence type="predicted"/>
<evidence type="ECO:0000313" key="4">
    <source>
        <dbReference type="Proteomes" id="UP000789595"/>
    </source>
</evidence>
<feature type="region of interest" description="Disordered" evidence="1">
    <location>
        <begin position="180"/>
        <end position="253"/>
    </location>
</feature>
<keyword evidence="4" id="KW-1185">Reference proteome</keyword>
<protein>
    <submittedName>
        <fullName evidence="2">Uncharacterized protein</fullName>
    </submittedName>
</protein>
<dbReference type="EMBL" id="CAKKNE010000005">
    <property type="protein sequence ID" value="CAH0377330.1"/>
    <property type="molecule type" value="Genomic_DNA"/>
</dbReference>
<evidence type="ECO:0000313" key="3">
    <source>
        <dbReference type="EMBL" id="CAH0377330.1"/>
    </source>
</evidence>